<keyword evidence="1" id="KW-0812">Transmembrane</keyword>
<dbReference type="Gene3D" id="3.30.479.30">
    <property type="entry name" value="Band 7 domain"/>
    <property type="match status" value="1"/>
</dbReference>
<dbReference type="AlphaFoldDB" id="A0A511RME8"/>
<dbReference type="Proteomes" id="UP000321827">
    <property type="component" value="Unassembled WGS sequence"/>
</dbReference>
<dbReference type="CDD" id="cd03402">
    <property type="entry name" value="SPFH_like_u2"/>
    <property type="match status" value="1"/>
</dbReference>
<name>A0A511RME8_9DEIN</name>
<organism evidence="3 4">
    <name type="scientific">Oceanithermus desulfurans NBRC 100063</name>
    <dbReference type="NCBI Taxonomy" id="1227550"/>
    <lineage>
        <taxon>Bacteria</taxon>
        <taxon>Thermotogati</taxon>
        <taxon>Deinococcota</taxon>
        <taxon>Deinococci</taxon>
        <taxon>Thermales</taxon>
        <taxon>Thermaceae</taxon>
        <taxon>Oceanithermus</taxon>
    </lineage>
</organism>
<dbReference type="OrthoDB" id="9813479at2"/>
<sequence>MKQIAEKPAFKINGFAMLLVALALLVFSGWEGWRFFAQLTLRTDWGALAWSTLALIAFLLFVPGFFTVQPNRAKVLIFFGKYTGSVRDDGFWWANPFTSKVAVSLRVRNFNSDVLKVNDKHGNPIEIGTVVVWQVVDTAKAVFDVDDYEEFVRVQVETAIRALASRYPYDAEEHELSLRGSPDEVAKALTDEVQERLKVAGVRVLEARISHLAYAPEIAQAMLRRQQAQAIISARRLIVDAAVGMVQQALEHLERENVVALDEEKKAAMVNNLMVVLTGDQAASPIINTGTLYG</sequence>
<reference evidence="3 4" key="1">
    <citation type="submission" date="2019-07" db="EMBL/GenBank/DDBJ databases">
        <title>Whole genome shotgun sequence of Oceanithermus desulfurans NBRC 100063.</title>
        <authorList>
            <person name="Hosoyama A."/>
            <person name="Uohara A."/>
            <person name="Ohji S."/>
            <person name="Ichikawa N."/>
        </authorList>
    </citation>
    <scope>NUCLEOTIDE SEQUENCE [LARGE SCALE GENOMIC DNA]</scope>
    <source>
        <strain evidence="3 4">NBRC 100063</strain>
    </source>
</reference>
<proteinExistence type="predicted"/>
<dbReference type="SUPFAM" id="SSF117892">
    <property type="entry name" value="Band 7/SPFH domain"/>
    <property type="match status" value="1"/>
</dbReference>
<dbReference type="InterPro" id="IPR036013">
    <property type="entry name" value="Band_7/SPFH_dom_sf"/>
</dbReference>
<keyword evidence="1" id="KW-0472">Membrane</keyword>
<dbReference type="PANTHER" id="PTHR43446:SF1">
    <property type="entry name" value="BAND 7 DOMAIN-CONTAINING PROTEIN"/>
    <property type="match status" value="1"/>
</dbReference>
<dbReference type="Pfam" id="PF01145">
    <property type="entry name" value="Band_7"/>
    <property type="match status" value="1"/>
</dbReference>
<gene>
    <name evidence="3" type="ORF">ODE01S_22650</name>
</gene>
<dbReference type="SMART" id="SM00244">
    <property type="entry name" value="PHB"/>
    <property type="match status" value="1"/>
</dbReference>
<evidence type="ECO:0000259" key="2">
    <source>
        <dbReference type="SMART" id="SM00244"/>
    </source>
</evidence>
<dbReference type="EMBL" id="BJXN01000023">
    <property type="protein sequence ID" value="GEM90831.1"/>
    <property type="molecule type" value="Genomic_DNA"/>
</dbReference>
<evidence type="ECO:0000313" key="4">
    <source>
        <dbReference type="Proteomes" id="UP000321827"/>
    </source>
</evidence>
<dbReference type="RefSeq" id="WP_147148933.1">
    <property type="nucleotide sequence ID" value="NZ_BJXN01000023.1"/>
</dbReference>
<feature type="transmembrane region" description="Helical" evidence="1">
    <location>
        <begin position="45"/>
        <end position="68"/>
    </location>
</feature>
<comment type="caution">
    <text evidence="3">The sequence shown here is derived from an EMBL/GenBank/DDBJ whole genome shotgun (WGS) entry which is preliminary data.</text>
</comment>
<dbReference type="InterPro" id="IPR001107">
    <property type="entry name" value="Band_7"/>
</dbReference>
<accession>A0A511RME8</accession>
<evidence type="ECO:0000256" key="1">
    <source>
        <dbReference type="SAM" id="Phobius"/>
    </source>
</evidence>
<evidence type="ECO:0000313" key="3">
    <source>
        <dbReference type="EMBL" id="GEM90831.1"/>
    </source>
</evidence>
<dbReference type="PANTHER" id="PTHR43446">
    <property type="entry name" value="MEMBRANE PROTEIN-RELATED"/>
    <property type="match status" value="1"/>
</dbReference>
<feature type="domain" description="Band 7" evidence="2">
    <location>
        <begin position="63"/>
        <end position="226"/>
    </location>
</feature>
<protein>
    <submittedName>
        <fullName evidence="3">Membrane protein</fullName>
    </submittedName>
</protein>
<keyword evidence="1" id="KW-1133">Transmembrane helix</keyword>
<feature type="transmembrane region" description="Helical" evidence="1">
    <location>
        <begin position="12"/>
        <end position="33"/>
    </location>
</feature>